<accession>A0AAN8SCG9</accession>
<name>A0AAN8SCG9_POLSC</name>
<evidence type="ECO:0000259" key="2">
    <source>
        <dbReference type="PROSITE" id="PS00028"/>
    </source>
</evidence>
<reference evidence="3 4" key="1">
    <citation type="submission" date="2023-10" db="EMBL/GenBank/DDBJ databases">
        <title>Genomes of two closely related lineages of the louse Polyplax serrata with different host specificities.</title>
        <authorList>
            <person name="Martinu J."/>
            <person name="Tarabai H."/>
            <person name="Stefka J."/>
            <person name="Hypsa V."/>
        </authorList>
    </citation>
    <scope>NUCLEOTIDE SEQUENCE [LARGE SCALE GENOMIC DNA]</scope>
    <source>
        <strain evidence="3">HR10_N</strain>
    </source>
</reference>
<dbReference type="InterPro" id="IPR013087">
    <property type="entry name" value="Znf_C2H2_type"/>
</dbReference>
<dbReference type="AlphaFoldDB" id="A0AAN8SCG9"/>
<comment type="caution">
    <text evidence="3">The sequence shown here is derived from an EMBL/GenBank/DDBJ whole genome shotgun (WGS) entry which is preliminary data.</text>
</comment>
<organism evidence="3 4">
    <name type="scientific">Polyplax serrata</name>
    <name type="common">Common mouse louse</name>
    <dbReference type="NCBI Taxonomy" id="468196"/>
    <lineage>
        <taxon>Eukaryota</taxon>
        <taxon>Metazoa</taxon>
        <taxon>Ecdysozoa</taxon>
        <taxon>Arthropoda</taxon>
        <taxon>Hexapoda</taxon>
        <taxon>Insecta</taxon>
        <taxon>Pterygota</taxon>
        <taxon>Neoptera</taxon>
        <taxon>Paraneoptera</taxon>
        <taxon>Psocodea</taxon>
        <taxon>Troctomorpha</taxon>
        <taxon>Phthiraptera</taxon>
        <taxon>Anoplura</taxon>
        <taxon>Polyplacidae</taxon>
        <taxon>Polyplax</taxon>
    </lineage>
</organism>
<evidence type="ECO:0000313" key="4">
    <source>
        <dbReference type="Proteomes" id="UP001372834"/>
    </source>
</evidence>
<protein>
    <recommendedName>
        <fullName evidence="2">C2H2-type domain-containing protein</fullName>
    </recommendedName>
</protein>
<proteinExistence type="predicted"/>
<gene>
    <name evidence="3" type="ORF">RUM43_004723</name>
</gene>
<feature type="domain" description="C2H2-type" evidence="2">
    <location>
        <begin position="116"/>
        <end position="137"/>
    </location>
</feature>
<dbReference type="Proteomes" id="UP001372834">
    <property type="component" value="Unassembled WGS sequence"/>
</dbReference>
<sequence length="371" mass="42218">MSNYRGVTDANINLSDCSTQREENPLFKRPRKQQQPKKIVPTTEIQVIRRSPKRRRKNQPIDYISQLRDKHISRLIMRKGLRCFWCRSWSEVFPYHTYASLVLHKMWHHRRDKFGCEHCNVRYRHRYQVVLHSSRAHLPRHVSDQIAGQSPKPPGCQIPMNNVENALRETVPVSSDILSLPPPPSPPPIATALTEVLSQNDKVEGTPIADASTLSSDVEDMKIPNFLTSLQDLQTNQFDFRSPDLYTATKSLQNELDTSKPDVLSESQEIKTYHLFNKMDGGKCDEDITDMEDLSNLNKPVGDEMMVENLDGSMTPMNSNNNVIPRLEMSDKTGQNTTVETPQIQDLISSSGLTENSGPMPLVIPSYPPSR</sequence>
<dbReference type="EMBL" id="JAWJWE010000002">
    <property type="protein sequence ID" value="KAK6643219.1"/>
    <property type="molecule type" value="Genomic_DNA"/>
</dbReference>
<dbReference type="PROSITE" id="PS00028">
    <property type="entry name" value="ZINC_FINGER_C2H2_1"/>
    <property type="match status" value="1"/>
</dbReference>
<evidence type="ECO:0000256" key="1">
    <source>
        <dbReference type="SAM" id="MobiDB-lite"/>
    </source>
</evidence>
<feature type="region of interest" description="Disordered" evidence="1">
    <location>
        <begin position="349"/>
        <end position="371"/>
    </location>
</feature>
<evidence type="ECO:0000313" key="3">
    <source>
        <dbReference type="EMBL" id="KAK6643219.1"/>
    </source>
</evidence>